<dbReference type="Proteomes" id="UP000078224">
    <property type="component" value="Unassembled WGS sequence"/>
</dbReference>
<dbReference type="AlphaFoldDB" id="A0A1B7JP97"/>
<sequence length="116" mass="13130">MKLYHLGLWMLTVPAFVAIATPQLTGTVYVNARFVTTPCQPYVTLQRAINYASDPVYQFKISFAHCMKTKQSHQRLPFSLKLGSEKLVFSTPLTNNTVSFLVPSNNSAHRLEMSYD</sequence>
<dbReference type="RefSeq" id="WP_068909489.1">
    <property type="nucleotide sequence ID" value="NZ_LXEW01000040.1"/>
</dbReference>
<dbReference type="PATRIC" id="fig|1354272.4.peg.2965"/>
<keyword evidence="2" id="KW-1185">Reference proteome</keyword>
<comment type="caution">
    <text evidence="1">The sequence shown here is derived from an EMBL/GenBank/DDBJ whole genome shotgun (WGS) entry which is preliminary data.</text>
</comment>
<dbReference type="EMBL" id="LXEW01000040">
    <property type="protein sequence ID" value="OAT49739.1"/>
    <property type="molecule type" value="Genomic_DNA"/>
</dbReference>
<reference evidence="1 2" key="1">
    <citation type="submission" date="2016-04" db="EMBL/GenBank/DDBJ databases">
        <title>ATOL: Assembling a taxonomically balanced genome-scale reconstruction of the evolutionary history of the Enterobacteriaceae.</title>
        <authorList>
            <person name="Plunkett G.III."/>
            <person name="Neeno-Eckwall E.C."/>
            <person name="Glasner J.D."/>
            <person name="Perna N.T."/>
        </authorList>
    </citation>
    <scope>NUCLEOTIDE SEQUENCE [LARGE SCALE GENOMIC DNA]</scope>
    <source>
        <strain evidence="1 2">ATCC 35613</strain>
    </source>
</reference>
<organism evidence="1 2">
    <name type="scientific">Providencia heimbachae ATCC 35613</name>
    <dbReference type="NCBI Taxonomy" id="1354272"/>
    <lineage>
        <taxon>Bacteria</taxon>
        <taxon>Pseudomonadati</taxon>
        <taxon>Pseudomonadota</taxon>
        <taxon>Gammaproteobacteria</taxon>
        <taxon>Enterobacterales</taxon>
        <taxon>Morganellaceae</taxon>
        <taxon>Providencia</taxon>
    </lineage>
</organism>
<accession>A0A1B7JP97</accession>
<evidence type="ECO:0000313" key="2">
    <source>
        <dbReference type="Proteomes" id="UP000078224"/>
    </source>
</evidence>
<dbReference type="OrthoDB" id="6456953at2"/>
<protein>
    <submittedName>
        <fullName evidence="1">Uncharacterized protein</fullName>
    </submittedName>
</protein>
<name>A0A1B7JP97_9GAMM</name>
<proteinExistence type="predicted"/>
<gene>
    <name evidence="1" type="ORF">M998_2904</name>
</gene>
<evidence type="ECO:0000313" key="1">
    <source>
        <dbReference type="EMBL" id="OAT49739.1"/>
    </source>
</evidence>